<sequence>MDTLILLSSESLGSKYITERMDFIEVAEPVPDRIVSLVTRDRHVLTWAAARLHDAVLQALAGQYPPPGNPAAP</sequence>
<accession>H1SH34</accession>
<protein>
    <submittedName>
        <fullName evidence="1">LysR family transcriptional regulator</fullName>
    </submittedName>
</protein>
<dbReference type="AlphaFoldDB" id="H1SH34"/>
<evidence type="ECO:0000313" key="2">
    <source>
        <dbReference type="Proteomes" id="UP000005808"/>
    </source>
</evidence>
<dbReference type="Proteomes" id="UP000005808">
    <property type="component" value="Unassembled WGS sequence"/>
</dbReference>
<dbReference type="EMBL" id="AHJE01000142">
    <property type="protein sequence ID" value="EHP38147.1"/>
    <property type="molecule type" value="Genomic_DNA"/>
</dbReference>
<organism evidence="1 2">
    <name type="scientific">Cupriavidus basilensis OR16</name>
    <dbReference type="NCBI Taxonomy" id="1127483"/>
    <lineage>
        <taxon>Bacteria</taxon>
        <taxon>Pseudomonadati</taxon>
        <taxon>Pseudomonadota</taxon>
        <taxon>Betaproteobacteria</taxon>
        <taxon>Burkholderiales</taxon>
        <taxon>Burkholderiaceae</taxon>
        <taxon>Cupriavidus</taxon>
    </lineage>
</organism>
<gene>
    <name evidence="1" type="ORF">OR16_38649</name>
</gene>
<comment type="caution">
    <text evidence="1">The sequence shown here is derived from an EMBL/GenBank/DDBJ whole genome shotgun (WGS) entry which is preliminary data.</text>
</comment>
<reference evidence="1 2" key="1">
    <citation type="journal article" date="2012" name="J. Bacteriol.">
        <title>De Novo Genome Project of Cupriavidus basilensis OR16.</title>
        <authorList>
            <person name="Cserhati M."/>
            <person name="Kriszt B."/>
            <person name="Szoboszlay S."/>
            <person name="Toth A."/>
            <person name="Szabo I."/>
            <person name="Tancsics A."/>
            <person name="Nagy I."/>
            <person name="Horvath B."/>
            <person name="Nagy I."/>
            <person name="Kukolya J."/>
        </authorList>
    </citation>
    <scope>NUCLEOTIDE SEQUENCE [LARGE SCALE GENOMIC DNA]</scope>
    <source>
        <strain evidence="1 2">OR16</strain>
    </source>
</reference>
<evidence type="ECO:0000313" key="1">
    <source>
        <dbReference type="EMBL" id="EHP38147.1"/>
    </source>
</evidence>
<name>H1SH34_9BURK</name>
<dbReference type="PATRIC" id="fig|1127483.3.peg.7695"/>
<dbReference type="RefSeq" id="WP_006163825.1">
    <property type="nucleotide sequence ID" value="NZ_AHJE01000142.1"/>
</dbReference>
<proteinExistence type="predicted"/>